<dbReference type="AlphaFoldDB" id="D5BR12"/>
<dbReference type="OrthoDB" id="5465390at2"/>
<protein>
    <recommendedName>
        <fullName evidence="3">Aspartate/glutamate racemase family protein</fullName>
    </recommendedName>
</protein>
<dbReference type="KEGG" id="apb:SAR116_0483"/>
<organism evidence="1 2">
    <name type="scientific">Puniceispirillum marinum (strain IMCC1322)</name>
    <dbReference type="NCBI Taxonomy" id="488538"/>
    <lineage>
        <taxon>Bacteria</taxon>
        <taxon>Pseudomonadati</taxon>
        <taxon>Pseudomonadota</taxon>
        <taxon>Alphaproteobacteria</taxon>
        <taxon>Candidatus Puniceispirillales</taxon>
        <taxon>Candidatus Puniceispirillaceae</taxon>
        <taxon>Candidatus Puniceispirillum</taxon>
    </lineage>
</organism>
<dbReference type="GO" id="GO:0047661">
    <property type="term" value="F:amino-acid racemase activity"/>
    <property type="evidence" value="ECO:0007669"/>
    <property type="project" value="InterPro"/>
</dbReference>
<dbReference type="eggNOG" id="COG1794">
    <property type="taxonomic scope" value="Bacteria"/>
</dbReference>
<dbReference type="Proteomes" id="UP000007460">
    <property type="component" value="Chromosome"/>
</dbReference>
<proteinExistence type="predicted"/>
<accession>D5BR12</accession>
<dbReference type="RefSeq" id="WP_013045355.1">
    <property type="nucleotide sequence ID" value="NC_014010.1"/>
</dbReference>
<dbReference type="Pfam" id="PF01177">
    <property type="entry name" value="Asp_Glu_race"/>
    <property type="match status" value="1"/>
</dbReference>
<gene>
    <name evidence="1" type="ordered locus">SAR116_0483</name>
</gene>
<reference evidence="1 2" key="1">
    <citation type="journal article" date="2010" name="J. Bacteriol.">
        <title>Complete genome sequence of "Candidatus Puniceispirillum marinum" IMCC1322, a representative of the SAR116 clade in the Alphaproteobacteria.</title>
        <authorList>
            <person name="Oh H.M."/>
            <person name="Kwon K.K."/>
            <person name="Kang I."/>
            <person name="Kang S.G."/>
            <person name="Lee J.H."/>
            <person name="Kim S.J."/>
            <person name="Cho J.C."/>
        </authorList>
    </citation>
    <scope>NUCLEOTIDE SEQUENCE [LARGE SCALE GENOMIC DNA]</scope>
    <source>
        <strain evidence="1 2">IMCC1322</strain>
    </source>
</reference>
<evidence type="ECO:0008006" key="3">
    <source>
        <dbReference type="Google" id="ProtNLM"/>
    </source>
</evidence>
<dbReference type="EMBL" id="CP001751">
    <property type="protein sequence ID" value="ADE38726.1"/>
    <property type="molecule type" value="Genomic_DNA"/>
</dbReference>
<evidence type="ECO:0000313" key="1">
    <source>
        <dbReference type="EMBL" id="ADE38726.1"/>
    </source>
</evidence>
<name>D5BR12_PUNMI</name>
<dbReference type="HOGENOM" id="CLU_093553_0_0_5"/>
<sequence length="227" mass="24973">MAKLTVLQLDTAFPRLPGDVASPDSYDCAIEIVTIPAATVKAIVTDHPDQTDISGFETAIDLIDRTAEDDDVITTSCGFLCYWQKHLARRTRLPFVASALTDMPRLQAQYGQRLGILTFDANTLTQPAYAPALAGFNGSIAGLPKTAYLRQVITQNAPQLDSQRAEAELIELVRKMISDTPIDALLLECTNLPPYKAALKAEFGIEIYDILTVLHKIDAQMVKPYYN</sequence>
<keyword evidence="2" id="KW-1185">Reference proteome</keyword>
<dbReference type="STRING" id="488538.SAR116_0483"/>
<evidence type="ECO:0000313" key="2">
    <source>
        <dbReference type="Proteomes" id="UP000007460"/>
    </source>
</evidence>
<dbReference type="InterPro" id="IPR015942">
    <property type="entry name" value="Asp/Glu/hydantoin_racemase"/>
</dbReference>